<evidence type="ECO:0000313" key="1">
    <source>
        <dbReference type="EMBL" id="ELW68566.1"/>
    </source>
</evidence>
<reference evidence="2" key="2">
    <citation type="journal article" date="2013" name="Nat. Commun.">
        <title>Genome of the Chinese tree shrew.</title>
        <authorList>
            <person name="Fan Y."/>
            <person name="Huang Z.Y."/>
            <person name="Cao C.C."/>
            <person name="Chen C.S."/>
            <person name="Chen Y.X."/>
            <person name="Fan D.D."/>
            <person name="He J."/>
            <person name="Hou H.L."/>
            <person name="Hu L."/>
            <person name="Hu X.T."/>
            <person name="Jiang X.T."/>
            <person name="Lai R."/>
            <person name="Lang Y.S."/>
            <person name="Liang B."/>
            <person name="Liao S.G."/>
            <person name="Mu D."/>
            <person name="Ma Y.Y."/>
            <person name="Niu Y.Y."/>
            <person name="Sun X.Q."/>
            <person name="Xia J.Q."/>
            <person name="Xiao J."/>
            <person name="Xiong Z.Q."/>
            <person name="Xu L."/>
            <person name="Yang L."/>
            <person name="Zhang Y."/>
            <person name="Zhao W."/>
            <person name="Zhao X.D."/>
            <person name="Zheng Y.T."/>
            <person name="Zhou J.M."/>
            <person name="Zhu Y.B."/>
            <person name="Zhang G.J."/>
            <person name="Wang J."/>
            <person name="Yao Y.G."/>
        </authorList>
    </citation>
    <scope>NUCLEOTIDE SEQUENCE [LARGE SCALE GENOMIC DNA]</scope>
</reference>
<dbReference type="InParanoid" id="L9L0L0"/>
<dbReference type="AlphaFoldDB" id="L9L0L0"/>
<gene>
    <name evidence="1" type="ORF">TREES_T100008846</name>
</gene>
<dbReference type="EMBL" id="KB320563">
    <property type="protein sequence ID" value="ELW68566.1"/>
    <property type="molecule type" value="Genomic_DNA"/>
</dbReference>
<proteinExistence type="predicted"/>
<name>L9L0L0_TUPCH</name>
<organism evidence="1 2">
    <name type="scientific">Tupaia chinensis</name>
    <name type="common">Chinese tree shrew</name>
    <name type="synonym">Tupaia belangeri chinensis</name>
    <dbReference type="NCBI Taxonomy" id="246437"/>
    <lineage>
        <taxon>Eukaryota</taxon>
        <taxon>Metazoa</taxon>
        <taxon>Chordata</taxon>
        <taxon>Craniata</taxon>
        <taxon>Vertebrata</taxon>
        <taxon>Euteleostomi</taxon>
        <taxon>Mammalia</taxon>
        <taxon>Eutheria</taxon>
        <taxon>Euarchontoglires</taxon>
        <taxon>Scandentia</taxon>
        <taxon>Tupaiidae</taxon>
        <taxon>Tupaia</taxon>
    </lineage>
</organism>
<accession>L9L0L0</accession>
<reference evidence="2" key="1">
    <citation type="submission" date="2012-07" db="EMBL/GenBank/DDBJ databases">
        <title>Genome of the Chinese tree shrew, a rising model animal genetically related to primates.</title>
        <authorList>
            <person name="Zhang G."/>
            <person name="Fan Y."/>
            <person name="Yao Y."/>
            <person name="Huang Z."/>
        </authorList>
    </citation>
    <scope>NUCLEOTIDE SEQUENCE [LARGE SCALE GENOMIC DNA]</scope>
</reference>
<dbReference type="Proteomes" id="UP000011518">
    <property type="component" value="Unassembled WGS sequence"/>
</dbReference>
<sequence>MVMRPRLFSYNCTILLTTAPVPATSMATATLSPAPKKHWLRSRGREHLLARQAECQWRMPEDTRLMVHTCRGVWTPPHALRNAALPQDLDLTGSPTGYRKFSEFSASRQHSKNDAVTPFCSRCPCWGLFRQSPANTAFAHLPPCEHSFPSLTYP</sequence>
<evidence type="ECO:0000313" key="2">
    <source>
        <dbReference type="Proteomes" id="UP000011518"/>
    </source>
</evidence>
<protein>
    <submittedName>
        <fullName evidence="1">Uncharacterized protein</fullName>
    </submittedName>
</protein>
<keyword evidence="2" id="KW-1185">Reference proteome</keyword>